<protein>
    <submittedName>
        <fullName evidence="1">Uncharacterized protein</fullName>
    </submittedName>
</protein>
<proteinExistence type="predicted"/>
<dbReference type="EMBL" id="BAAAQM010000017">
    <property type="protein sequence ID" value="GAA1971772.1"/>
    <property type="molecule type" value="Genomic_DNA"/>
</dbReference>
<organism evidence="1 2">
    <name type="scientific">Catenulispora subtropica</name>
    <dbReference type="NCBI Taxonomy" id="450798"/>
    <lineage>
        <taxon>Bacteria</taxon>
        <taxon>Bacillati</taxon>
        <taxon>Actinomycetota</taxon>
        <taxon>Actinomycetes</taxon>
        <taxon>Catenulisporales</taxon>
        <taxon>Catenulisporaceae</taxon>
        <taxon>Catenulispora</taxon>
    </lineage>
</organism>
<evidence type="ECO:0000313" key="2">
    <source>
        <dbReference type="Proteomes" id="UP001499854"/>
    </source>
</evidence>
<dbReference type="Proteomes" id="UP001499854">
    <property type="component" value="Unassembled WGS sequence"/>
</dbReference>
<reference evidence="1 2" key="1">
    <citation type="journal article" date="2019" name="Int. J. Syst. Evol. Microbiol.">
        <title>The Global Catalogue of Microorganisms (GCM) 10K type strain sequencing project: providing services to taxonomists for standard genome sequencing and annotation.</title>
        <authorList>
            <consortium name="The Broad Institute Genomics Platform"/>
            <consortium name="The Broad Institute Genome Sequencing Center for Infectious Disease"/>
            <person name="Wu L."/>
            <person name="Ma J."/>
        </authorList>
    </citation>
    <scope>NUCLEOTIDE SEQUENCE [LARGE SCALE GENOMIC DNA]</scope>
    <source>
        <strain evidence="1 2">JCM 16013</strain>
    </source>
</reference>
<name>A0ABN2RMS0_9ACTN</name>
<evidence type="ECO:0000313" key="1">
    <source>
        <dbReference type="EMBL" id="GAA1971772.1"/>
    </source>
</evidence>
<comment type="caution">
    <text evidence="1">The sequence shown here is derived from an EMBL/GenBank/DDBJ whole genome shotgun (WGS) entry which is preliminary data.</text>
</comment>
<sequence>MRGPPLDEREQRIRLLLDQAVEQAFAALGGLPSGYAHGLSRKLQTGRLAEAFISMVTFGGQRQPPMPAEYWTRLLAAADLLAMPEDNQLEPYIVACRQRLEQPS</sequence>
<accession>A0ABN2RMS0</accession>
<gene>
    <name evidence="1" type="ORF">GCM10009838_33960</name>
</gene>
<keyword evidence="2" id="KW-1185">Reference proteome</keyword>